<dbReference type="EMBL" id="KK914984">
    <property type="protein sequence ID" value="KDP25708.1"/>
    <property type="molecule type" value="Genomic_DNA"/>
</dbReference>
<dbReference type="InterPro" id="IPR025753">
    <property type="entry name" value="AAA_N_dom"/>
</dbReference>
<dbReference type="Gene3D" id="6.10.280.40">
    <property type="match status" value="1"/>
</dbReference>
<keyword evidence="4" id="KW-0460">Magnesium</keyword>
<feature type="domain" description="AAA+ ATPase" evidence="7">
    <location>
        <begin position="250"/>
        <end position="392"/>
    </location>
</feature>
<dbReference type="Pfam" id="PF25568">
    <property type="entry name" value="AAA_lid_At3g28540"/>
    <property type="match status" value="1"/>
</dbReference>
<comment type="cofactor">
    <cofactor evidence="1">
        <name>Mg(2+)</name>
        <dbReference type="ChEBI" id="CHEBI:18420"/>
    </cofactor>
</comment>
<keyword evidence="3" id="KW-0378">Hydrolase</keyword>
<dbReference type="InterPro" id="IPR058017">
    <property type="entry name" value="At3g28540-like_C"/>
</dbReference>
<dbReference type="CDD" id="cd19510">
    <property type="entry name" value="RecA-like_BCS1"/>
    <property type="match status" value="1"/>
</dbReference>
<evidence type="ECO:0000256" key="2">
    <source>
        <dbReference type="ARBA" id="ARBA00007448"/>
    </source>
</evidence>
<dbReference type="OrthoDB" id="10251412at2759"/>
<evidence type="ECO:0000256" key="6">
    <source>
        <dbReference type="RuleBase" id="RU003651"/>
    </source>
</evidence>
<dbReference type="STRING" id="180498.A0A067JSE8"/>
<dbReference type="AlphaFoldDB" id="A0A067JSE8"/>
<dbReference type="GO" id="GO:0005524">
    <property type="term" value="F:ATP binding"/>
    <property type="evidence" value="ECO:0007669"/>
    <property type="project" value="UniProtKB-KW"/>
</dbReference>
<dbReference type="Pfam" id="PF14363">
    <property type="entry name" value="AAA_assoc"/>
    <property type="match status" value="1"/>
</dbReference>
<comment type="catalytic activity">
    <reaction evidence="5">
        <text>ATP + H2O = ADP + phosphate + H(+)</text>
        <dbReference type="Rhea" id="RHEA:13065"/>
        <dbReference type="ChEBI" id="CHEBI:15377"/>
        <dbReference type="ChEBI" id="CHEBI:15378"/>
        <dbReference type="ChEBI" id="CHEBI:30616"/>
        <dbReference type="ChEBI" id="CHEBI:43474"/>
        <dbReference type="ChEBI" id="CHEBI:456216"/>
    </reaction>
</comment>
<organism evidence="8 9">
    <name type="scientific">Jatropha curcas</name>
    <name type="common">Barbados nut</name>
    <dbReference type="NCBI Taxonomy" id="180498"/>
    <lineage>
        <taxon>Eukaryota</taxon>
        <taxon>Viridiplantae</taxon>
        <taxon>Streptophyta</taxon>
        <taxon>Embryophyta</taxon>
        <taxon>Tracheophyta</taxon>
        <taxon>Spermatophyta</taxon>
        <taxon>Magnoliopsida</taxon>
        <taxon>eudicotyledons</taxon>
        <taxon>Gunneridae</taxon>
        <taxon>Pentapetalae</taxon>
        <taxon>rosids</taxon>
        <taxon>fabids</taxon>
        <taxon>Malpighiales</taxon>
        <taxon>Euphorbiaceae</taxon>
        <taxon>Crotonoideae</taxon>
        <taxon>Jatropheae</taxon>
        <taxon>Jatropha</taxon>
    </lineage>
</organism>
<keyword evidence="6" id="KW-0547">Nucleotide-binding</keyword>
<evidence type="ECO:0000256" key="4">
    <source>
        <dbReference type="ARBA" id="ARBA00022842"/>
    </source>
</evidence>
<gene>
    <name evidence="8" type="ORF">JCGZ_24009</name>
</gene>
<evidence type="ECO:0000259" key="7">
    <source>
        <dbReference type="SMART" id="SM00382"/>
    </source>
</evidence>
<dbReference type="PROSITE" id="PS00674">
    <property type="entry name" value="AAA"/>
    <property type="match status" value="1"/>
</dbReference>
<evidence type="ECO:0000256" key="1">
    <source>
        <dbReference type="ARBA" id="ARBA00001946"/>
    </source>
</evidence>
<protein>
    <recommendedName>
        <fullName evidence="7">AAA+ ATPase domain-containing protein</fullName>
    </recommendedName>
</protein>
<dbReference type="GO" id="GO:0006950">
    <property type="term" value="P:response to stress"/>
    <property type="evidence" value="ECO:0007669"/>
    <property type="project" value="UniProtKB-ARBA"/>
</dbReference>
<dbReference type="InterPro" id="IPR003593">
    <property type="entry name" value="AAA+_ATPase"/>
</dbReference>
<dbReference type="SUPFAM" id="SSF52540">
    <property type="entry name" value="P-loop containing nucleoside triphosphate hydrolases"/>
    <property type="match status" value="1"/>
</dbReference>
<dbReference type="InterPro" id="IPR027417">
    <property type="entry name" value="P-loop_NTPase"/>
</dbReference>
<accession>A0A067JSE8</accession>
<dbReference type="InterPro" id="IPR050747">
    <property type="entry name" value="Mitochondrial_chaperone_BCS1"/>
</dbReference>
<dbReference type="SMART" id="SM00382">
    <property type="entry name" value="AAA"/>
    <property type="match status" value="1"/>
</dbReference>
<evidence type="ECO:0000313" key="8">
    <source>
        <dbReference type="EMBL" id="KDP25708.1"/>
    </source>
</evidence>
<evidence type="ECO:0000256" key="5">
    <source>
        <dbReference type="ARBA" id="ARBA00049360"/>
    </source>
</evidence>
<dbReference type="GO" id="GO:0016887">
    <property type="term" value="F:ATP hydrolysis activity"/>
    <property type="evidence" value="ECO:0007669"/>
    <property type="project" value="InterPro"/>
</dbReference>
<dbReference type="Gene3D" id="3.40.50.300">
    <property type="entry name" value="P-loop containing nucleotide triphosphate hydrolases"/>
    <property type="match status" value="1"/>
</dbReference>
<sequence>MEEYFKRIPSNASLVAVYSSISTSWILFKTAYYQVIPRQLQDFVLSKFRYYFLRNPSSTATFIIEQLWFSFGRNELYDAARTYLSTKMGPENHVMKVGKLEQQKNISAAIPEGGIIVDTFQGITVTWSCDIPKEPVKNNNNGENNSKYTNIPGINSYRITFDNKYKEKIRNEYLLHVLDTYKKIMKGEKVLKLYTGINNYDEKGWRGMDFLHPASFDTLAMDPELKKSIMDDLDRFLERKEFYQRVGKAWKRGYLLYGPPGTGKSTLIAAMANYLKFDIYDLELPSIPSDAELRNVLLKTTNRSILVVEDIDCNSQVYDRQKIANRQEQLMNPKKHTKEFSLSTLLNCVDGLWSSCGEARIIVFTTNHKEVLDPALLRPGRMDMHIHMSYCTSKGFRVLAFNYLGIHEHKLYQEIDALMERTNVTPASLAEELMKSDDPDVALGEVLNFLKQKKGE</sequence>
<dbReference type="Proteomes" id="UP000027138">
    <property type="component" value="Unassembled WGS sequence"/>
</dbReference>
<proteinExistence type="inferred from homology"/>
<comment type="similarity">
    <text evidence="2">Belongs to the AAA ATPase family. BCS1 subfamily.</text>
</comment>
<dbReference type="PANTHER" id="PTHR23070">
    <property type="entry name" value="BCS1 AAA-TYPE ATPASE"/>
    <property type="match status" value="1"/>
</dbReference>
<evidence type="ECO:0000313" key="9">
    <source>
        <dbReference type="Proteomes" id="UP000027138"/>
    </source>
</evidence>
<reference evidence="8 9" key="1">
    <citation type="journal article" date="2014" name="PLoS ONE">
        <title>Global Analysis of Gene Expression Profiles in Physic Nut (Jatropha curcas L.) Seedlings Exposed to Salt Stress.</title>
        <authorList>
            <person name="Zhang L."/>
            <person name="Zhang C."/>
            <person name="Wu P."/>
            <person name="Chen Y."/>
            <person name="Li M."/>
            <person name="Jiang H."/>
            <person name="Wu G."/>
        </authorList>
    </citation>
    <scope>NUCLEOTIDE SEQUENCE [LARGE SCALE GENOMIC DNA]</scope>
    <source>
        <strain evidence="9">cv. GZQX0401</strain>
        <tissue evidence="8">Young leaves</tissue>
    </source>
</reference>
<keyword evidence="9" id="KW-1185">Reference proteome</keyword>
<dbReference type="InterPro" id="IPR003959">
    <property type="entry name" value="ATPase_AAA_core"/>
</dbReference>
<name>A0A067JSE8_JATCU</name>
<keyword evidence="6" id="KW-0067">ATP-binding</keyword>
<dbReference type="InterPro" id="IPR003960">
    <property type="entry name" value="ATPase_AAA_CS"/>
</dbReference>
<evidence type="ECO:0000256" key="3">
    <source>
        <dbReference type="ARBA" id="ARBA00022801"/>
    </source>
</evidence>
<dbReference type="Pfam" id="PF00004">
    <property type="entry name" value="AAA"/>
    <property type="match status" value="1"/>
</dbReference>